<dbReference type="EMBL" id="MU004241">
    <property type="protein sequence ID" value="KAF2664821.1"/>
    <property type="molecule type" value="Genomic_DNA"/>
</dbReference>
<sequence length="357" mass="39310">MMAHQQNLSSLSLSDRVTAKGERLAELIKLTQSRATTSGAASRAKQALHTVVPDLVALGILGAEVDDDKFWKPEDDETTDDLYAVIGMPEDSHGWGIKELGRAVVKIKSQYQLAAAQNQGAPPNSNSLSDAESAELRSLREICQTQREKLHTLESIEARVLELEGNLETITHSCSEKDQEIQRLQLGQSESTPQALRIKELEDLANHPTPSSLIAAFDNIRVRPNQLDVSDGCKTAICGDAGNPGMTYSLAFARDSSIETTLTYNVLSPTVEIRAIITGVDIWNTTQGTFIRYIPPNTAGNTESAIMQLVSEGPCSQWFRHHQGERIGRVMLEGMRQRLNETYREIGEDPPYPGLED</sequence>
<accession>A0A6A6TZR9</accession>
<name>A0A6A6TZR9_9PEZI</name>
<dbReference type="AlphaFoldDB" id="A0A6A6TZR9"/>
<protein>
    <submittedName>
        <fullName evidence="1">Uncharacterized protein</fullName>
    </submittedName>
</protein>
<evidence type="ECO:0000313" key="1">
    <source>
        <dbReference type="EMBL" id="KAF2664821.1"/>
    </source>
</evidence>
<reference evidence="1" key="1">
    <citation type="journal article" date="2020" name="Stud. Mycol.">
        <title>101 Dothideomycetes genomes: a test case for predicting lifestyles and emergence of pathogens.</title>
        <authorList>
            <person name="Haridas S."/>
            <person name="Albert R."/>
            <person name="Binder M."/>
            <person name="Bloem J."/>
            <person name="Labutti K."/>
            <person name="Salamov A."/>
            <person name="Andreopoulos B."/>
            <person name="Baker S."/>
            <person name="Barry K."/>
            <person name="Bills G."/>
            <person name="Bluhm B."/>
            <person name="Cannon C."/>
            <person name="Castanera R."/>
            <person name="Culley D."/>
            <person name="Daum C."/>
            <person name="Ezra D."/>
            <person name="Gonzalez J."/>
            <person name="Henrissat B."/>
            <person name="Kuo A."/>
            <person name="Liang C."/>
            <person name="Lipzen A."/>
            <person name="Lutzoni F."/>
            <person name="Magnuson J."/>
            <person name="Mondo S."/>
            <person name="Nolan M."/>
            <person name="Ohm R."/>
            <person name="Pangilinan J."/>
            <person name="Park H.-J."/>
            <person name="Ramirez L."/>
            <person name="Alfaro M."/>
            <person name="Sun H."/>
            <person name="Tritt A."/>
            <person name="Yoshinaga Y."/>
            <person name="Zwiers L.-H."/>
            <person name="Turgeon B."/>
            <person name="Goodwin S."/>
            <person name="Spatafora J."/>
            <person name="Crous P."/>
            <person name="Grigoriev I."/>
        </authorList>
    </citation>
    <scope>NUCLEOTIDE SEQUENCE</scope>
    <source>
        <strain evidence="1">CBS 115976</strain>
    </source>
</reference>
<keyword evidence="2" id="KW-1185">Reference proteome</keyword>
<evidence type="ECO:0000313" key="2">
    <source>
        <dbReference type="Proteomes" id="UP000799302"/>
    </source>
</evidence>
<dbReference type="Proteomes" id="UP000799302">
    <property type="component" value="Unassembled WGS sequence"/>
</dbReference>
<gene>
    <name evidence="1" type="ORF">BT63DRAFT_443161</name>
</gene>
<proteinExistence type="predicted"/>
<organism evidence="1 2">
    <name type="scientific">Microthyrium microscopicum</name>
    <dbReference type="NCBI Taxonomy" id="703497"/>
    <lineage>
        <taxon>Eukaryota</taxon>
        <taxon>Fungi</taxon>
        <taxon>Dikarya</taxon>
        <taxon>Ascomycota</taxon>
        <taxon>Pezizomycotina</taxon>
        <taxon>Dothideomycetes</taxon>
        <taxon>Dothideomycetes incertae sedis</taxon>
        <taxon>Microthyriales</taxon>
        <taxon>Microthyriaceae</taxon>
        <taxon>Microthyrium</taxon>
    </lineage>
</organism>